<accession>A0ACB9K170</accession>
<sequence length="80" mass="9238">MELKRQKRNGIIIDIIDCFLEFGKDKKEVANLSMKAYEWVLSSKERNFPYPLGLTLLHMICPLFCSHQSSQGNKMLTSCV</sequence>
<proteinExistence type="predicted"/>
<keyword evidence="2" id="KW-1185">Reference proteome</keyword>
<protein>
    <submittedName>
        <fullName evidence="1">Uncharacterized protein</fullName>
    </submittedName>
</protein>
<dbReference type="EMBL" id="CM042018">
    <property type="protein sequence ID" value="KAI3825982.1"/>
    <property type="molecule type" value="Genomic_DNA"/>
</dbReference>
<reference evidence="2" key="1">
    <citation type="journal article" date="2022" name="Mol. Ecol. Resour.">
        <title>The genomes of chicory, endive, great burdock and yacon provide insights into Asteraceae palaeo-polyploidization history and plant inulin production.</title>
        <authorList>
            <person name="Fan W."/>
            <person name="Wang S."/>
            <person name="Wang H."/>
            <person name="Wang A."/>
            <person name="Jiang F."/>
            <person name="Liu H."/>
            <person name="Zhao H."/>
            <person name="Xu D."/>
            <person name="Zhang Y."/>
        </authorList>
    </citation>
    <scope>NUCLEOTIDE SEQUENCE [LARGE SCALE GENOMIC DNA]</scope>
    <source>
        <strain evidence="2">cv. Yunnan</strain>
    </source>
</reference>
<comment type="caution">
    <text evidence="1">The sequence shown here is derived from an EMBL/GenBank/DDBJ whole genome shotgun (WGS) entry which is preliminary data.</text>
</comment>
<evidence type="ECO:0000313" key="1">
    <source>
        <dbReference type="EMBL" id="KAI3825982.1"/>
    </source>
</evidence>
<dbReference type="Proteomes" id="UP001056120">
    <property type="component" value="Linkage Group LG01"/>
</dbReference>
<organism evidence="1 2">
    <name type="scientific">Smallanthus sonchifolius</name>
    <dbReference type="NCBI Taxonomy" id="185202"/>
    <lineage>
        <taxon>Eukaryota</taxon>
        <taxon>Viridiplantae</taxon>
        <taxon>Streptophyta</taxon>
        <taxon>Embryophyta</taxon>
        <taxon>Tracheophyta</taxon>
        <taxon>Spermatophyta</taxon>
        <taxon>Magnoliopsida</taxon>
        <taxon>eudicotyledons</taxon>
        <taxon>Gunneridae</taxon>
        <taxon>Pentapetalae</taxon>
        <taxon>asterids</taxon>
        <taxon>campanulids</taxon>
        <taxon>Asterales</taxon>
        <taxon>Asteraceae</taxon>
        <taxon>Asteroideae</taxon>
        <taxon>Heliantheae alliance</taxon>
        <taxon>Millerieae</taxon>
        <taxon>Smallanthus</taxon>
    </lineage>
</organism>
<evidence type="ECO:0000313" key="2">
    <source>
        <dbReference type="Proteomes" id="UP001056120"/>
    </source>
</evidence>
<gene>
    <name evidence="1" type="ORF">L1987_00021</name>
</gene>
<reference evidence="1 2" key="2">
    <citation type="journal article" date="2022" name="Mol. Ecol. Resour.">
        <title>The genomes of chicory, endive, great burdock and yacon provide insights into Asteraceae paleo-polyploidization history and plant inulin production.</title>
        <authorList>
            <person name="Fan W."/>
            <person name="Wang S."/>
            <person name="Wang H."/>
            <person name="Wang A."/>
            <person name="Jiang F."/>
            <person name="Liu H."/>
            <person name="Zhao H."/>
            <person name="Xu D."/>
            <person name="Zhang Y."/>
        </authorList>
    </citation>
    <scope>NUCLEOTIDE SEQUENCE [LARGE SCALE GENOMIC DNA]</scope>
    <source>
        <strain evidence="2">cv. Yunnan</strain>
        <tissue evidence="1">Leaves</tissue>
    </source>
</reference>
<name>A0ACB9K170_9ASTR</name>